<dbReference type="Pfam" id="PF01370">
    <property type="entry name" value="Epimerase"/>
    <property type="match status" value="1"/>
</dbReference>
<reference evidence="3" key="3">
    <citation type="journal article" date="2023" name="Microbiol. Resour. Announc.">
        <title>Draft Genome Sequence of Granulicatella sp. Strain S8, Isolated from a Marine Fish, Seriola quinqueradiata.</title>
        <authorList>
            <person name="Lee M."/>
            <person name="Farooq A."/>
            <person name="Jeong J.B."/>
            <person name="Jung M.Y."/>
        </authorList>
    </citation>
    <scope>NUCLEOTIDE SEQUENCE</scope>
    <source>
        <strain evidence="3">S8</strain>
    </source>
</reference>
<feature type="domain" description="Capsular polysaccharide assembling protein CapF C-terminal" evidence="2">
    <location>
        <begin position="257"/>
        <end position="366"/>
    </location>
</feature>
<dbReference type="InterPro" id="IPR050177">
    <property type="entry name" value="Lipid_A_modif_metabolic_enz"/>
</dbReference>
<evidence type="ECO:0000259" key="1">
    <source>
        <dbReference type="Pfam" id="PF01370"/>
    </source>
</evidence>
<evidence type="ECO:0000313" key="3">
    <source>
        <dbReference type="EMBL" id="MCQ9210473.1"/>
    </source>
</evidence>
<reference evidence="3" key="2">
    <citation type="journal article" date="2023" name="Curr. Microbiol.">
        <title>Granulicatella seriolae sp. nov., a Novel Facultative Anaerobe Isolated from Yellowtail Marine Fish.</title>
        <authorList>
            <person name="Lee M."/>
            <person name="Choi Y.J."/>
            <person name="Farooq A."/>
            <person name="Jeong J.B."/>
            <person name="Jung M.Y."/>
        </authorList>
    </citation>
    <scope>NUCLEOTIDE SEQUENCE</scope>
    <source>
        <strain evidence="3">S8</strain>
    </source>
</reference>
<dbReference type="CDD" id="cd07007">
    <property type="entry name" value="cupin_CapF-like_C"/>
    <property type="match status" value="1"/>
</dbReference>
<dbReference type="Gene3D" id="2.60.120.10">
    <property type="entry name" value="Jelly Rolls"/>
    <property type="match status" value="1"/>
</dbReference>
<dbReference type="RefSeq" id="WP_256945582.1">
    <property type="nucleotide sequence ID" value="NZ_JANHNZ010000008.1"/>
</dbReference>
<dbReference type="InterPro" id="IPR014710">
    <property type="entry name" value="RmlC-like_jellyroll"/>
</dbReference>
<protein>
    <submittedName>
        <fullName evidence="3">NAD-dependent epimerase/dehydratase family protein</fullName>
    </submittedName>
</protein>
<dbReference type="SUPFAM" id="SSF51182">
    <property type="entry name" value="RmlC-like cupins"/>
    <property type="match status" value="1"/>
</dbReference>
<dbReference type="InterPro" id="IPR029303">
    <property type="entry name" value="CapF_C"/>
</dbReference>
<dbReference type="InterPro" id="IPR001509">
    <property type="entry name" value="Epimerase_deHydtase"/>
</dbReference>
<dbReference type="Gene3D" id="3.40.50.720">
    <property type="entry name" value="NAD(P)-binding Rossmann-like Domain"/>
    <property type="match status" value="1"/>
</dbReference>
<feature type="domain" description="NAD-dependent epimerase/dehydratase" evidence="1">
    <location>
        <begin position="3"/>
        <end position="188"/>
    </location>
</feature>
<evidence type="ECO:0000259" key="2">
    <source>
        <dbReference type="Pfam" id="PF14667"/>
    </source>
</evidence>
<sequence length="370" mass="41847">MNILVTGAKGFIGKNLISELRNTTEHTIFEVDMDTTDQELSHYCTECHFVYHLAGINRPETDDEFMKGNFGFTSLLLDKLASFGNKAPILITSSIQAELDNLYGKSKLAGEECLLEYSQNNDVEAYIFRLPNVFGKWSRPNYNSAVATFCYSIARGKEITINNAAAPLRLVYIDDVVESFLDVLNAQHVKNDSSYYSVATEYQTTVGQVADLIQSFKDSRVTYFIPNMEDELSKKLYSTYLSFLPENDFAYPAKMNVDHRGSFTELFKTMDRGQVSVNISKPGITKGQHWHHTKNEKFVVVQGQGVIRFRKIGEEEIIDYPVSGEAIEIVDIPVGYTHSIVNTGDTDMVTVMWANEAFDPNRPDTYFLEV</sequence>
<dbReference type="InterPro" id="IPR011051">
    <property type="entry name" value="RmlC_Cupin_sf"/>
</dbReference>
<dbReference type="Pfam" id="PF14667">
    <property type="entry name" value="Polysacc_synt_C"/>
    <property type="match status" value="1"/>
</dbReference>
<dbReference type="Proteomes" id="UP001059480">
    <property type="component" value="Unassembled WGS sequence"/>
</dbReference>
<dbReference type="PANTHER" id="PTHR43245">
    <property type="entry name" value="BIFUNCTIONAL POLYMYXIN RESISTANCE PROTEIN ARNA"/>
    <property type="match status" value="1"/>
</dbReference>
<dbReference type="InterPro" id="IPR036291">
    <property type="entry name" value="NAD(P)-bd_dom_sf"/>
</dbReference>
<reference evidence="3" key="1">
    <citation type="submission" date="2022-07" db="EMBL/GenBank/DDBJ databases">
        <authorList>
            <person name="Jung M.-Y."/>
            <person name="Lee M."/>
        </authorList>
    </citation>
    <scope>NUCLEOTIDE SEQUENCE</scope>
    <source>
        <strain evidence="3">S8</strain>
    </source>
</reference>
<keyword evidence="4" id="KW-1185">Reference proteome</keyword>
<organism evidence="3 4">
    <name type="scientific">Granulicatella seriolae</name>
    <dbReference type="NCBI Taxonomy" id="2967226"/>
    <lineage>
        <taxon>Bacteria</taxon>
        <taxon>Bacillati</taxon>
        <taxon>Bacillota</taxon>
        <taxon>Bacilli</taxon>
        <taxon>Lactobacillales</taxon>
        <taxon>Carnobacteriaceae</taxon>
        <taxon>Granulicatella</taxon>
    </lineage>
</organism>
<evidence type="ECO:0000313" key="4">
    <source>
        <dbReference type="Proteomes" id="UP001059480"/>
    </source>
</evidence>
<gene>
    <name evidence="3" type="ORF">NPA36_07905</name>
</gene>
<name>A0ABT1WPQ9_9LACT</name>
<comment type="caution">
    <text evidence="3">The sequence shown here is derived from an EMBL/GenBank/DDBJ whole genome shotgun (WGS) entry which is preliminary data.</text>
</comment>
<dbReference type="PANTHER" id="PTHR43245:SF55">
    <property type="entry name" value="NAD(P)-BINDING DOMAIN-CONTAINING PROTEIN"/>
    <property type="match status" value="1"/>
</dbReference>
<proteinExistence type="predicted"/>
<accession>A0ABT1WPQ9</accession>
<dbReference type="SUPFAM" id="SSF51735">
    <property type="entry name" value="NAD(P)-binding Rossmann-fold domains"/>
    <property type="match status" value="1"/>
</dbReference>
<dbReference type="EMBL" id="JANHNZ010000008">
    <property type="protein sequence ID" value="MCQ9210473.1"/>
    <property type="molecule type" value="Genomic_DNA"/>
</dbReference>